<keyword evidence="2" id="KW-1185">Reference proteome</keyword>
<accession>A0ACB7Y2I8</accession>
<reference evidence="1 2" key="1">
    <citation type="journal article" date="2021" name="Hortic Res">
        <title>High-quality reference genome and annotation aids understanding of berry development for evergreen blueberry (Vaccinium darrowii).</title>
        <authorList>
            <person name="Yu J."/>
            <person name="Hulse-Kemp A.M."/>
            <person name="Babiker E."/>
            <person name="Staton M."/>
        </authorList>
    </citation>
    <scope>NUCLEOTIDE SEQUENCE [LARGE SCALE GENOMIC DNA]</scope>
    <source>
        <strain evidence="2">cv. NJ 8807/NJ 8810</strain>
        <tissue evidence="1">Young leaf</tissue>
    </source>
</reference>
<gene>
    <name evidence="1" type="ORF">Vadar_029777</name>
</gene>
<proteinExistence type="predicted"/>
<evidence type="ECO:0000313" key="2">
    <source>
        <dbReference type="Proteomes" id="UP000828048"/>
    </source>
</evidence>
<sequence length="381" mass="43061">MTLTLVHFYPLAGRLVTHKQENPHSYSVYVDCNNSPGAKFIYATANLSISDILSPVDVPLVVQSFFDHQGAVNHDGHTMSLLSIQVTELIDGIFIGCSINHVVADGTSNWHFFDMLSSTFRAKEKSYEISRPQILTRWFPDGCGPIINLPFSHHNQFIRRVESPPHRARIFHFSSQTVAQLKKKANSECKTLKISSFQAVSALLWRCVTRARRVPPHQETTCSMFANNRNRMEPPLPNEYFGNSVQTVSGKASAGELLEHGFGWAAWQLHEAVVGHSAMAVQEWIEKWIEHPFMYIAGNYFGTMIVKFEHEVVAAVWNEGGGSMDVEVCLFPEAMSRLESDGEFMDAVNGMNQALLERNMSPWGMSYVRQRQCELAFKQFL</sequence>
<comment type="caution">
    <text evidence="1">The sequence shown here is derived from an EMBL/GenBank/DDBJ whole genome shotgun (WGS) entry which is preliminary data.</text>
</comment>
<name>A0ACB7Y2I8_9ERIC</name>
<dbReference type="Proteomes" id="UP000828048">
    <property type="component" value="Chromosome 5"/>
</dbReference>
<organism evidence="1 2">
    <name type="scientific">Vaccinium darrowii</name>
    <dbReference type="NCBI Taxonomy" id="229202"/>
    <lineage>
        <taxon>Eukaryota</taxon>
        <taxon>Viridiplantae</taxon>
        <taxon>Streptophyta</taxon>
        <taxon>Embryophyta</taxon>
        <taxon>Tracheophyta</taxon>
        <taxon>Spermatophyta</taxon>
        <taxon>Magnoliopsida</taxon>
        <taxon>eudicotyledons</taxon>
        <taxon>Gunneridae</taxon>
        <taxon>Pentapetalae</taxon>
        <taxon>asterids</taxon>
        <taxon>Ericales</taxon>
        <taxon>Ericaceae</taxon>
        <taxon>Vaccinioideae</taxon>
        <taxon>Vaccinieae</taxon>
        <taxon>Vaccinium</taxon>
    </lineage>
</organism>
<dbReference type="EMBL" id="CM037155">
    <property type="protein sequence ID" value="KAH7847741.1"/>
    <property type="molecule type" value="Genomic_DNA"/>
</dbReference>
<protein>
    <submittedName>
        <fullName evidence="1">Uncharacterized protein</fullName>
    </submittedName>
</protein>
<evidence type="ECO:0000313" key="1">
    <source>
        <dbReference type="EMBL" id="KAH7847741.1"/>
    </source>
</evidence>